<dbReference type="InterPro" id="IPR015854">
    <property type="entry name" value="ABC_transpr_LolD-like"/>
</dbReference>
<dbReference type="Gene3D" id="3.40.50.300">
    <property type="entry name" value="P-loop containing nucleotide triphosphate hydrolases"/>
    <property type="match status" value="1"/>
</dbReference>
<evidence type="ECO:0000313" key="4">
    <source>
        <dbReference type="EMBL" id="AQQ15917.1"/>
    </source>
</evidence>
<keyword evidence="1" id="KW-0547">Nucleotide-binding</keyword>
<keyword evidence="2 4" id="KW-0067">ATP-binding</keyword>
<dbReference type="AlphaFoldDB" id="A0A1Q2HYH5"/>
<gene>
    <name evidence="4" type="primary">yxdL2</name>
    <name evidence="4" type="ORF">CGLAU_09835</name>
</gene>
<dbReference type="GO" id="GO:0022857">
    <property type="term" value="F:transmembrane transporter activity"/>
    <property type="evidence" value="ECO:0007669"/>
    <property type="project" value="TreeGrafter"/>
</dbReference>
<accession>A0A1Q2HYH5</accession>
<name>A0A1Q2HYH5_9CORY</name>
<dbReference type="InterPro" id="IPR017871">
    <property type="entry name" value="ABC_transporter-like_CS"/>
</dbReference>
<dbReference type="Pfam" id="PF00005">
    <property type="entry name" value="ABC_tran"/>
    <property type="match status" value="1"/>
</dbReference>
<evidence type="ECO:0000256" key="1">
    <source>
        <dbReference type="ARBA" id="ARBA00022741"/>
    </source>
</evidence>
<dbReference type="GO" id="GO:0005886">
    <property type="term" value="C:plasma membrane"/>
    <property type="evidence" value="ECO:0007669"/>
    <property type="project" value="TreeGrafter"/>
</dbReference>
<proteinExistence type="predicted"/>
<dbReference type="InterPro" id="IPR003439">
    <property type="entry name" value="ABC_transporter-like_ATP-bd"/>
</dbReference>
<dbReference type="InterPro" id="IPR003593">
    <property type="entry name" value="AAA+_ATPase"/>
</dbReference>
<dbReference type="KEGG" id="cgv:CGLAU_09835"/>
<dbReference type="GO" id="GO:0005524">
    <property type="term" value="F:ATP binding"/>
    <property type="evidence" value="ECO:0007669"/>
    <property type="project" value="UniProtKB-KW"/>
</dbReference>
<evidence type="ECO:0000256" key="2">
    <source>
        <dbReference type="ARBA" id="ARBA00022840"/>
    </source>
</evidence>
<dbReference type="PANTHER" id="PTHR24220">
    <property type="entry name" value="IMPORT ATP-BINDING PROTEIN"/>
    <property type="match status" value="1"/>
</dbReference>
<reference evidence="4 5" key="1">
    <citation type="submission" date="2016-12" db="EMBL/GenBank/DDBJ databases">
        <authorList>
            <person name="Song W.-J."/>
            <person name="Kurnit D.M."/>
        </authorList>
    </citation>
    <scope>NUCLEOTIDE SEQUENCE [LARGE SCALE GENOMIC DNA]</scope>
    <source>
        <strain evidence="4 5">DSM 30827</strain>
    </source>
</reference>
<protein>
    <submittedName>
        <fullName evidence="4">ABC transporter ATP-binding protein YxdL</fullName>
    </submittedName>
</protein>
<dbReference type="PROSITE" id="PS50893">
    <property type="entry name" value="ABC_TRANSPORTER_2"/>
    <property type="match status" value="1"/>
</dbReference>
<sequence length="216" mass="23454">MAQAIGSAVDLSFRFSRHDPWVISECSFTLWPGQIWQIEGPSGSGKSTLLEIIGGILRPTSGSYAVGELQMASASDRARARWRAREVGFITQTPVLLESLTLGQNAELAMSVAGNRPDSRTIRGLFEVLKIEELVDSFPHEVSGGQRQRATIAQSLAKRPALILADEPVSALDTSNREIVRDLLSEQVDNGACLIFSSHIPLLEAAVTDRLTLGEQ</sequence>
<dbReference type="PROSITE" id="PS00211">
    <property type="entry name" value="ABC_TRANSPORTER_1"/>
    <property type="match status" value="1"/>
</dbReference>
<dbReference type="InterPro" id="IPR027417">
    <property type="entry name" value="P-loop_NTPase"/>
</dbReference>
<evidence type="ECO:0000313" key="5">
    <source>
        <dbReference type="Proteomes" id="UP000217209"/>
    </source>
</evidence>
<dbReference type="SUPFAM" id="SSF52540">
    <property type="entry name" value="P-loop containing nucleoside triphosphate hydrolases"/>
    <property type="match status" value="1"/>
</dbReference>
<dbReference type="Proteomes" id="UP000217209">
    <property type="component" value="Chromosome"/>
</dbReference>
<evidence type="ECO:0000259" key="3">
    <source>
        <dbReference type="PROSITE" id="PS50893"/>
    </source>
</evidence>
<feature type="domain" description="ABC transporter" evidence="3">
    <location>
        <begin position="6"/>
        <end position="216"/>
    </location>
</feature>
<dbReference type="GO" id="GO:0016887">
    <property type="term" value="F:ATP hydrolysis activity"/>
    <property type="evidence" value="ECO:0007669"/>
    <property type="project" value="InterPro"/>
</dbReference>
<dbReference type="EMBL" id="CP019688">
    <property type="protein sequence ID" value="AQQ15917.1"/>
    <property type="molecule type" value="Genomic_DNA"/>
</dbReference>
<keyword evidence="5" id="KW-1185">Reference proteome</keyword>
<organism evidence="4 5">
    <name type="scientific">Corynebacterium glaucum</name>
    <dbReference type="NCBI Taxonomy" id="187491"/>
    <lineage>
        <taxon>Bacteria</taxon>
        <taxon>Bacillati</taxon>
        <taxon>Actinomycetota</taxon>
        <taxon>Actinomycetes</taxon>
        <taxon>Mycobacteriales</taxon>
        <taxon>Corynebacteriaceae</taxon>
        <taxon>Corynebacterium</taxon>
    </lineage>
</organism>
<dbReference type="SMART" id="SM00382">
    <property type="entry name" value="AAA"/>
    <property type="match status" value="1"/>
</dbReference>